<reference evidence="6" key="1">
    <citation type="journal article" date="2013" name="Nature">
        <title>Draft genome of the wheat A-genome progenitor Triticum urartu.</title>
        <authorList>
            <person name="Ling H.Q."/>
            <person name="Zhao S."/>
            <person name="Liu D."/>
            <person name="Wang J."/>
            <person name="Sun H."/>
            <person name="Zhang C."/>
            <person name="Fan H."/>
            <person name="Li D."/>
            <person name="Dong L."/>
            <person name="Tao Y."/>
            <person name="Gao C."/>
            <person name="Wu H."/>
            <person name="Li Y."/>
            <person name="Cui Y."/>
            <person name="Guo X."/>
            <person name="Zheng S."/>
            <person name="Wang B."/>
            <person name="Yu K."/>
            <person name="Liang Q."/>
            <person name="Yang W."/>
            <person name="Lou X."/>
            <person name="Chen J."/>
            <person name="Feng M."/>
            <person name="Jian J."/>
            <person name="Zhang X."/>
            <person name="Luo G."/>
            <person name="Jiang Y."/>
            <person name="Liu J."/>
            <person name="Wang Z."/>
            <person name="Sha Y."/>
            <person name="Zhang B."/>
            <person name="Wu H."/>
            <person name="Tang D."/>
            <person name="Shen Q."/>
            <person name="Xue P."/>
            <person name="Zou S."/>
            <person name="Wang X."/>
            <person name="Liu X."/>
            <person name="Wang F."/>
            <person name="Yang Y."/>
            <person name="An X."/>
            <person name="Dong Z."/>
            <person name="Zhang K."/>
            <person name="Zhang X."/>
            <person name="Luo M.C."/>
            <person name="Dvorak J."/>
            <person name="Tong Y."/>
            <person name="Wang J."/>
            <person name="Yang H."/>
            <person name="Li Z."/>
            <person name="Wang D."/>
            <person name="Zhang A."/>
            <person name="Wang J."/>
        </authorList>
    </citation>
    <scope>NUCLEOTIDE SEQUENCE</scope>
</reference>
<dbReference type="Pfam" id="PF23598">
    <property type="entry name" value="LRR_14"/>
    <property type="match status" value="1"/>
</dbReference>
<dbReference type="GO" id="GO:0043531">
    <property type="term" value="F:ADP binding"/>
    <property type="evidence" value="ECO:0007669"/>
    <property type="project" value="InterPro"/>
</dbReference>
<dbReference type="PANTHER" id="PTHR23155:SF1176">
    <property type="entry name" value="OS04G0111900 PROTEIN"/>
    <property type="match status" value="1"/>
</dbReference>
<dbReference type="SUPFAM" id="SSF52540">
    <property type="entry name" value="P-loop containing nucleoside triphosphate hydrolases"/>
    <property type="match status" value="1"/>
</dbReference>
<dbReference type="InterPro" id="IPR044974">
    <property type="entry name" value="Disease_R_plants"/>
</dbReference>
<feature type="domain" description="Disease resistance R13L4/SHOC-2-like LRR" evidence="5">
    <location>
        <begin position="787"/>
        <end position="1051"/>
    </location>
</feature>
<dbReference type="OMA" id="LREWAGT"/>
<dbReference type="Gene3D" id="3.40.50.300">
    <property type="entry name" value="P-loop containing nucleotide triphosphate hydrolases"/>
    <property type="match status" value="1"/>
</dbReference>
<dbReference type="GO" id="GO:0042742">
    <property type="term" value="P:defense response to bacterium"/>
    <property type="evidence" value="ECO:0007669"/>
    <property type="project" value="UniProtKB-ARBA"/>
</dbReference>
<name>M7YGS9_TRIUA</name>
<dbReference type="FunFam" id="1.10.10.10:FF:000322">
    <property type="entry name" value="Probable disease resistance protein At1g63360"/>
    <property type="match status" value="1"/>
</dbReference>
<protein>
    <submittedName>
        <fullName evidence="6">Putative disease resistance RPP13-like protein 1</fullName>
    </submittedName>
</protein>
<dbReference type="InterPro" id="IPR036388">
    <property type="entry name" value="WH-like_DNA-bd_sf"/>
</dbReference>
<evidence type="ECO:0000259" key="5">
    <source>
        <dbReference type="Pfam" id="PF23598"/>
    </source>
</evidence>
<feature type="domain" description="NB-ARC" evidence="3">
    <location>
        <begin position="392"/>
        <end position="565"/>
    </location>
</feature>
<dbReference type="Gene3D" id="1.10.10.10">
    <property type="entry name" value="Winged helix-like DNA-binding domain superfamily/Winged helix DNA-binding domain"/>
    <property type="match status" value="1"/>
</dbReference>
<keyword evidence="2" id="KW-0611">Plant defense</keyword>
<dbReference type="GO" id="GO:0002758">
    <property type="term" value="P:innate immune response-activating signaling pathway"/>
    <property type="evidence" value="ECO:0007669"/>
    <property type="project" value="UniProtKB-ARBA"/>
</dbReference>
<evidence type="ECO:0000256" key="2">
    <source>
        <dbReference type="ARBA" id="ARBA00022821"/>
    </source>
</evidence>
<keyword evidence="1" id="KW-0677">Repeat</keyword>
<dbReference type="Pfam" id="PF00931">
    <property type="entry name" value="NB-ARC"/>
    <property type="match status" value="1"/>
</dbReference>
<proteinExistence type="predicted"/>
<dbReference type="InterPro" id="IPR027417">
    <property type="entry name" value="P-loop_NTPase"/>
</dbReference>
<dbReference type="Gene3D" id="3.80.10.10">
    <property type="entry name" value="Ribonuclease Inhibitor"/>
    <property type="match status" value="2"/>
</dbReference>
<dbReference type="Gene3D" id="1.10.8.430">
    <property type="entry name" value="Helical domain of apoptotic protease-activating factors"/>
    <property type="match status" value="1"/>
</dbReference>
<dbReference type="InterPro" id="IPR032675">
    <property type="entry name" value="LRR_dom_sf"/>
</dbReference>
<dbReference type="PANTHER" id="PTHR23155">
    <property type="entry name" value="DISEASE RESISTANCE PROTEIN RP"/>
    <property type="match status" value="1"/>
</dbReference>
<organism evidence="6">
    <name type="scientific">Triticum urartu</name>
    <name type="common">Red wild einkorn</name>
    <name type="synonym">Crithodium urartu</name>
    <dbReference type="NCBI Taxonomy" id="4572"/>
    <lineage>
        <taxon>Eukaryota</taxon>
        <taxon>Viridiplantae</taxon>
        <taxon>Streptophyta</taxon>
        <taxon>Embryophyta</taxon>
        <taxon>Tracheophyta</taxon>
        <taxon>Spermatophyta</taxon>
        <taxon>Magnoliopsida</taxon>
        <taxon>Liliopsida</taxon>
        <taxon>Poales</taxon>
        <taxon>Poaceae</taxon>
        <taxon>BOP clade</taxon>
        <taxon>Pooideae</taxon>
        <taxon>Triticodae</taxon>
        <taxon>Triticeae</taxon>
        <taxon>Triticinae</taxon>
        <taxon>Triticum</taxon>
    </lineage>
</organism>
<dbReference type="GO" id="GO:0009626">
    <property type="term" value="P:plant-type hypersensitive response"/>
    <property type="evidence" value="ECO:0007669"/>
    <property type="project" value="UniProtKB-ARBA"/>
</dbReference>
<dbReference type="InterPro" id="IPR055414">
    <property type="entry name" value="LRR_R13L4/SHOC2-like"/>
</dbReference>
<dbReference type="InterPro" id="IPR002182">
    <property type="entry name" value="NB-ARC"/>
</dbReference>
<dbReference type="STRING" id="4572.M7YGS9"/>
<dbReference type="Pfam" id="PF23559">
    <property type="entry name" value="WHD_DRP"/>
    <property type="match status" value="1"/>
</dbReference>
<evidence type="ECO:0000259" key="3">
    <source>
        <dbReference type="Pfam" id="PF00931"/>
    </source>
</evidence>
<dbReference type="SUPFAM" id="SSF52058">
    <property type="entry name" value="L domain-like"/>
    <property type="match status" value="2"/>
</dbReference>
<feature type="domain" description="Disease resistance protein winged helix" evidence="4">
    <location>
        <begin position="644"/>
        <end position="714"/>
    </location>
</feature>
<dbReference type="EMBL" id="KD241900">
    <property type="protein sequence ID" value="EMS49548.1"/>
    <property type="molecule type" value="Genomic_DNA"/>
</dbReference>
<dbReference type="PRINTS" id="PR00364">
    <property type="entry name" value="DISEASERSIST"/>
</dbReference>
<dbReference type="InterPro" id="IPR058922">
    <property type="entry name" value="WHD_DRP"/>
</dbReference>
<sequence length="1295" mass="145807">MAIHRGVEFETRTPIVPENSCDLCIEKHGRENKGIVQRKLLTTDHGDLKVDRDGHCEEFPSDRALERAFGLDHHRTKRCGGGKNRVENSQTFSDMLEKYELPSGSIDHRSWSPPRTPAPLLALQVRPLAKKEYEQIFIFLDSNPGDPMMKFTKADAISGLDPSSLAEAPKLVDSVARAMEGLAEEGQSLDQGHWKWVPRWIKVVATELELLKTNMLQIWFISAVADPRHGAPAQQARDATYSIEGHWKWVPRWIKVVATELELLKTNMLQIWFISAVADPRHGAPAQQARDATYSIEVIQDKIEYHRLQSNLVPRNKILNHLFKLLLALRCRWNRSNPNRVIREIKAVNEKARRLVPLLDKGQGQFSSPPPSSIGSVSDTRQTVVYGRDRERDEVVRMLIRSCGEATPEIMVSLVGDGGIGKTTLAQMVFNDESVRKHFDVRCWVSVSSVSNQMELATEILRSAQPSWVGSDENKMVDFQVLQSELRQFVASKICLIVLDDVCNSKDEILLGILTPLLSADSRSRILVTSRMVPHILGSSQVYTVNPLDTDDCWSLLKEHAFPIDDENVHPDLQLIGKEIATKTNGSPLAAKLVGGLLGETRSKAHWRNILETGLQDGTVFSALLLSYKNLPGHLKRCFTYCSLFPEDYKFDPAHLSRLWIAEGFVHPQGRAEKRMEDIAREYFDQLLSRSFFQEINIGHKTYYLVHGLLHELAKSSAEEDCFRIDDGMNFDIPSTVRHLSVTMNSLPGLTNFSGLEKLRTLLIQPSLSSSSSCFQEDFAVNLKGILAKSKHLHVLDLSCYNSEELPNCINDLLHLRYLSIHGSIQRLPESIGRLWHLQTLRFTGECSLEKLPASIIMLVNLRHLIVETKYTAGLVGIGRLANLQGSLELHIEKREGHKLEELRNINGLRGLLKIKNLENVSSYEEACKAELNKKTHLNSLNLEWSFASRNNPPHADVEVLEGLKPHQDIKVLHIRRSLGILPPLGNLGSLRYLHMKELCAVDRIGHEFYGNGDVAFPSLSVLEFDDFPKLREWAGTEDKISFPCLERLIIVDCPELVGIPPFSATTREVTIERTCFMPYMRLVPFSSDSEKLQLDVCTTSGHFNGLLHKQHLKVVVALNITGAEQVVATEEIGSLVSLQRLQLRRCNFTDYNFSRFLQALPCLSSLEIIDLPSLTSLPALEIVGVSTMLTDLSVRNCQFLQSLSSLQFFDSLKYLVIERCPKVTATSFPLNFRSLSSLKVLRISHCSELQSLPMCGLPSSLETLHITGCHPELSKQSRNMKGHYVEKLAIGNCT</sequence>
<dbReference type="InterPro" id="IPR042197">
    <property type="entry name" value="Apaf_helical"/>
</dbReference>
<accession>M7YGS9</accession>
<evidence type="ECO:0000256" key="1">
    <source>
        <dbReference type="ARBA" id="ARBA00022737"/>
    </source>
</evidence>
<dbReference type="eggNOG" id="KOG4658">
    <property type="taxonomic scope" value="Eukaryota"/>
</dbReference>
<evidence type="ECO:0000313" key="6">
    <source>
        <dbReference type="EMBL" id="EMS49548.1"/>
    </source>
</evidence>
<evidence type="ECO:0000259" key="4">
    <source>
        <dbReference type="Pfam" id="PF23559"/>
    </source>
</evidence>
<gene>
    <name evidence="6" type="ORF">TRIUR3_34055</name>
</gene>